<reference evidence="12" key="2">
    <citation type="submission" date="2015-06" db="UniProtKB">
        <authorList>
            <consortium name="EnsemblMetazoa"/>
        </authorList>
    </citation>
    <scope>IDENTIFICATION</scope>
</reference>
<keyword evidence="7 11" id="KW-0472">Membrane</keyword>
<feature type="binding site" evidence="9">
    <location>
        <position position="112"/>
    </location>
    <ligand>
        <name>Cu cation</name>
        <dbReference type="ChEBI" id="CHEBI:23378"/>
    </ligand>
</feature>
<dbReference type="GO" id="GO:0005743">
    <property type="term" value="C:mitochondrial inner membrane"/>
    <property type="evidence" value="ECO:0007669"/>
    <property type="project" value="UniProtKB-SubCell"/>
</dbReference>
<dbReference type="GO" id="GO:0005507">
    <property type="term" value="F:copper ion binding"/>
    <property type="evidence" value="ECO:0007669"/>
    <property type="project" value="InterPro"/>
</dbReference>
<evidence type="ECO:0000256" key="9">
    <source>
        <dbReference type="PIRSR" id="PIRSR037736-1"/>
    </source>
</evidence>
<evidence type="ECO:0000256" key="5">
    <source>
        <dbReference type="ARBA" id="ARBA00023008"/>
    </source>
</evidence>
<keyword evidence="11" id="KW-0812">Transmembrane</keyword>
<dbReference type="GO" id="GO:0006878">
    <property type="term" value="P:intracellular copper ion homeostasis"/>
    <property type="evidence" value="ECO:0007669"/>
    <property type="project" value="UniProtKB-UniRule"/>
</dbReference>
<keyword evidence="10" id="KW-1015">Disulfide bond</keyword>
<dbReference type="GO" id="GO:0033617">
    <property type="term" value="P:mitochondrial respiratory chain complex IV assembly"/>
    <property type="evidence" value="ECO:0007669"/>
    <property type="project" value="TreeGrafter"/>
</dbReference>
<organism evidence="12 13">
    <name type="scientific">Tetranychus urticae</name>
    <name type="common">Two-spotted spider mite</name>
    <dbReference type="NCBI Taxonomy" id="32264"/>
    <lineage>
        <taxon>Eukaryota</taxon>
        <taxon>Metazoa</taxon>
        <taxon>Ecdysozoa</taxon>
        <taxon>Arthropoda</taxon>
        <taxon>Chelicerata</taxon>
        <taxon>Arachnida</taxon>
        <taxon>Acari</taxon>
        <taxon>Acariformes</taxon>
        <taxon>Trombidiformes</taxon>
        <taxon>Prostigmata</taxon>
        <taxon>Eleutherengona</taxon>
        <taxon>Raphignathae</taxon>
        <taxon>Tetranychoidea</taxon>
        <taxon>Tetranychidae</taxon>
        <taxon>Tetranychus</taxon>
    </lineage>
</organism>
<evidence type="ECO:0000256" key="6">
    <source>
        <dbReference type="ARBA" id="ARBA00023128"/>
    </source>
</evidence>
<keyword evidence="11" id="KW-1133">Transmembrane helix</keyword>
<dbReference type="EMBL" id="CAEY01001591">
    <property type="status" value="NOT_ANNOTATED_CDS"/>
    <property type="molecule type" value="Genomic_DNA"/>
</dbReference>
<evidence type="ECO:0000256" key="10">
    <source>
        <dbReference type="PIRSR" id="PIRSR603782-2"/>
    </source>
</evidence>
<keyword evidence="4 8" id="KW-0999">Mitochondrion inner membrane</keyword>
<dbReference type="OrthoDB" id="270009at2759"/>
<protein>
    <recommendedName>
        <fullName evidence="14">Thioredoxin domain-containing protein</fullName>
    </recommendedName>
</protein>
<gene>
    <name evidence="12" type="primary">107360476</name>
</gene>
<name>T1K605_TETUR</name>
<evidence type="ECO:0000313" key="13">
    <source>
        <dbReference type="Proteomes" id="UP000015104"/>
    </source>
</evidence>
<dbReference type="HOGENOM" id="CLU_050131_0_3_1"/>
<evidence type="ECO:0000256" key="2">
    <source>
        <dbReference type="ARBA" id="ARBA00010996"/>
    </source>
</evidence>
<keyword evidence="8" id="KW-0143">Chaperone</keyword>
<comment type="similarity">
    <text evidence="2 8">Belongs to the SCO1/2 family.</text>
</comment>
<dbReference type="STRING" id="32264.T1K605"/>
<proteinExistence type="inferred from homology"/>
<feature type="disulfide bond" description="Redox-active" evidence="10">
    <location>
        <begin position="112"/>
        <end position="116"/>
    </location>
</feature>
<sequence length="249" mass="28429">MILLRKIRLPLASLGWRLPYTPCNRFSSSSKRSGAFNWVSFGLAGSLMAIISTGVYFYKDYKKKQFEMNHLRSLGKPAIGGPFDLIDQDEKPFTSKNLLGKWAILYFGFTHCPDVCPEELEKVTKVVEIIDKRHGTGKLIPVFITVDPARDTPSLIKEYLKEFSPKFIGLTGDKRAIDSVCKRYRVYYSSGPKDADSDYIVDHTIIMYLLDPEGQFCSYFGQNKSANMIADEIDTEIMKKEDKGWFSKR</sequence>
<dbReference type="FunFam" id="3.40.30.10:FF:000013">
    <property type="entry name" value="Blast:Protein SCO1 homolog, mitochondrial"/>
    <property type="match status" value="1"/>
</dbReference>
<dbReference type="InterPro" id="IPR017276">
    <property type="entry name" value="Synth_of_cyt-c-oxidase_Sco1/2"/>
</dbReference>
<evidence type="ECO:0000256" key="8">
    <source>
        <dbReference type="PIRNR" id="PIRNR037736"/>
    </source>
</evidence>
<feature type="binding site" evidence="9">
    <location>
        <position position="203"/>
    </location>
    <ligand>
        <name>Cu cation</name>
        <dbReference type="ChEBI" id="CHEBI:23378"/>
    </ligand>
</feature>
<evidence type="ECO:0000256" key="7">
    <source>
        <dbReference type="ARBA" id="ARBA00023136"/>
    </source>
</evidence>
<evidence type="ECO:0000256" key="1">
    <source>
        <dbReference type="ARBA" id="ARBA00004273"/>
    </source>
</evidence>
<dbReference type="eggNOG" id="KOG2792">
    <property type="taxonomic scope" value="Eukaryota"/>
</dbReference>
<dbReference type="EnsemblMetazoa" id="tetur05g08160.1">
    <property type="protein sequence ID" value="tetur05g08160.1"/>
    <property type="gene ID" value="tetur05g08160"/>
</dbReference>
<dbReference type="Gene3D" id="3.40.30.10">
    <property type="entry name" value="Glutaredoxin"/>
    <property type="match status" value="1"/>
</dbReference>
<evidence type="ECO:0000256" key="4">
    <source>
        <dbReference type="ARBA" id="ARBA00022792"/>
    </source>
</evidence>
<dbReference type="KEGG" id="tut:107360476"/>
<feature type="binding site" evidence="9">
    <location>
        <position position="116"/>
    </location>
    <ligand>
        <name>Cu cation</name>
        <dbReference type="ChEBI" id="CHEBI:23378"/>
    </ligand>
</feature>
<comment type="subcellular location">
    <subcellularLocation>
        <location evidence="1 8">Mitochondrion inner membrane</location>
    </subcellularLocation>
</comment>
<keyword evidence="3 8" id="KW-0479">Metal-binding</keyword>
<dbReference type="SUPFAM" id="SSF52833">
    <property type="entry name" value="Thioredoxin-like"/>
    <property type="match status" value="1"/>
</dbReference>
<dbReference type="OMA" id="FFGFTMC"/>
<evidence type="ECO:0000256" key="11">
    <source>
        <dbReference type="SAM" id="Phobius"/>
    </source>
</evidence>
<dbReference type="InterPro" id="IPR003782">
    <property type="entry name" value="SCO1/SenC"/>
</dbReference>
<accession>T1K605</accession>
<dbReference type="CDD" id="cd02968">
    <property type="entry name" value="SCO"/>
    <property type="match status" value="1"/>
</dbReference>
<feature type="transmembrane region" description="Helical" evidence="11">
    <location>
        <begin position="35"/>
        <end position="58"/>
    </location>
</feature>
<dbReference type="AlphaFoldDB" id="T1K605"/>
<keyword evidence="5 8" id="KW-0186">Copper</keyword>
<dbReference type="Proteomes" id="UP000015104">
    <property type="component" value="Unassembled WGS sequence"/>
</dbReference>
<comment type="subunit">
    <text evidence="8">Homodimer.</text>
</comment>
<comment type="function">
    <text evidence="8">Copper metallochaperone essential for the synthesis and maturation of cytochrome c oxidase subunit II (MT-CO2/COX2) by facilitating the incorporation of copper into the Cu(A) site of MT-CO2/COX2.</text>
</comment>
<evidence type="ECO:0008006" key="14">
    <source>
        <dbReference type="Google" id="ProtNLM"/>
    </source>
</evidence>
<keyword evidence="13" id="KW-1185">Reference proteome</keyword>
<dbReference type="PIRSF" id="PIRSF037736">
    <property type="entry name" value="SCO1"/>
    <property type="match status" value="1"/>
</dbReference>
<reference evidence="13" key="1">
    <citation type="submission" date="2011-08" db="EMBL/GenBank/DDBJ databases">
        <authorList>
            <person name="Rombauts S."/>
        </authorList>
    </citation>
    <scope>NUCLEOTIDE SEQUENCE</scope>
    <source>
        <strain evidence="13">London</strain>
    </source>
</reference>
<dbReference type="PANTHER" id="PTHR12151:SF5">
    <property type="entry name" value="AT19154P"/>
    <property type="match status" value="1"/>
</dbReference>
<dbReference type="PANTHER" id="PTHR12151">
    <property type="entry name" value="ELECTRON TRANSPORT PROTIN SCO1/SENC FAMILY MEMBER"/>
    <property type="match status" value="1"/>
</dbReference>
<evidence type="ECO:0000256" key="3">
    <source>
        <dbReference type="ARBA" id="ARBA00022723"/>
    </source>
</evidence>
<evidence type="ECO:0000313" key="12">
    <source>
        <dbReference type="EnsemblMetazoa" id="tetur05g08160.1"/>
    </source>
</evidence>
<dbReference type="Pfam" id="PF02630">
    <property type="entry name" value="SCO1-SenC"/>
    <property type="match status" value="1"/>
</dbReference>
<keyword evidence="6 8" id="KW-0496">Mitochondrion</keyword>
<dbReference type="InterPro" id="IPR036249">
    <property type="entry name" value="Thioredoxin-like_sf"/>
</dbReference>
<dbReference type="GO" id="GO:0016531">
    <property type="term" value="F:copper chaperone activity"/>
    <property type="evidence" value="ECO:0007669"/>
    <property type="project" value="InterPro"/>
</dbReference>